<dbReference type="Pfam" id="PF01328">
    <property type="entry name" value="Peroxidase_2"/>
    <property type="match status" value="1"/>
</dbReference>
<comment type="similarity">
    <text evidence="7">Belongs to the chloroperoxidase family.</text>
</comment>
<evidence type="ECO:0000256" key="5">
    <source>
        <dbReference type="ARBA" id="ARBA00023002"/>
    </source>
</evidence>
<evidence type="ECO:0000256" key="9">
    <source>
        <dbReference type="SAM" id="MobiDB-lite"/>
    </source>
</evidence>
<evidence type="ECO:0000256" key="8">
    <source>
        <dbReference type="SAM" id="Coils"/>
    </source>
</evidence>
<sequence>MPSSLLSNQISLPDAHPPVHEHSSGRCPVADKHDFCPPQSGDSRSPCPALNTMANHGYINRDGKNVSAYDIHRGLKACYGLSTPLALFLSYVGFAMLRRARPIDLYQIGKHNVIEHDASLVHHNTPGGEEYAPIKIDEALVEELIEDVSGGHEAAKSEEPTPQSSLMDAVDVARSRVRREKLSKPLDPVHAEIARGEMAIILGVWEQKSKDKVGVPIDWMKRWLGHEQLPDGWRPDHTEGLLDVIRRAKEMRAVMERMQEEEALLSKAS</sequence>
<feature type="coiled-coil region" evidence="8">
    <location>
        <begin position="241"/>
        <end position="268"/>
    </location>
</feature>
<reference evidence="11 12" key="1">
    <citation type="journal article" name="Sci. Rep.">
        <title>Telomere-to-telomere assembled and centromere annotated genomes of the two main subspecies of the button mushroom Agaricus bisporus reveal especially polymorphic chromosome ends.</title>
        <authorList>
            <person name="Sonnenberg A.S.M."/>
            <person name="Sedaghat-Telgerd N."/>
            <person name="Lavrijssen B."/>
            <person name="Ohm R.A."/>
            <person name="Hendrickx P.M."/>
            <person name="Scholtmeijer K."/>
            <person name="Baars J.J.P."/>
            <person name="van Peer A."/>
        </authorList>
    </citation>
    <scope>NUCLEOTIDE SEQUENCE [LARGE SCALE GENOMIC DNA]</scope>
    <source>
        <strain evidence="11 12">H119_p4</strain>
    </source>
</reference>
<evidence type="ECO:0000256" key="6">
    <source>
        <dbReference type="ARBA" id="ARBA00023004"/>
    </source>
</evidence>
<comment type="cofactor">
    <cofactor evidence="1">
        <name>heme b</name>
        <dbReference type="ChEBI" id="CHEBI:60344"/>
    </cofactor>
</comment>
<accession>A0A8H7KHR3</accession>
<evidence type="ECO:0000256" key="3">
    <source>
        <dbReference type="ARBA" id="ARBA00022617"/>
    </source>
</evidence>
<keyword evidence="2" id="KW-0575">Peroxidase</keyword>
<gene>
    <name evidence="11" type="ORF">Agabi119p4_4899</name>
</gene>
<keyword evidence="3" id="KW-0349">Heme</keyword>
<protein>
    <recommendedName>
        <fullName evidence="10">Heme haloperoxidase family profile domain-containing protein</fullName>
    </recommendedName>
</protein>
<keyword evidence="6" id="KW-0408">Iron</keyword>
<feature type="domain" description="Heme haloperoxidase family profile" evidence="10">
    <location>
        <begin position="31"/>
        <end position="246"/>
    </location>
</feature>
<dbReference type="InterPro" id="IPR036851">
    <property type="entry name" value="Chloroperoxidase-like_sf"/>
</dbReference>
<evidence type="ECO:0000313" key="12">
    <source>
        <dbReference type="Proteomes" id="UP000629468"/>
    </source>
</evidence>
<keyword evidence="5" id="KW-0560">Oxidoreductase</keyword>
<dbReference type="EMBL" id="JABXXO010000006">
    <property type="protein sequence ID" value="KAF7776506.1"/>
    <property type="molecule type" value="Genomic_DNA"/>
</dbReference>
<feature type="region of interest" description="Disordered" evidence="9">
    <location>
        <begin position="1"/>
        <end position="26"/>
    </location>
</feature>
<dbReference type="PROSITE" id="PS51405">
    <property type="entry name" value="HEME_HALOPEROXIDASE"/>
    <property type="match status" value="1"/>
</dbReference>
<dbReference type="PANTHER" id="PTHR33577:SF9">
    <property type="entry name" value="PEROXIDASE STCC"/>
    <property type="match status" value="1"/>
</dbReference>
<feature type="compositionally biased region" description="Basic and acidic residues" evidence="9">
    <location>
        <begin position="17"/>
        <end position="26"/>
    </location>
</feature>
<dbReference type="PANTHER" id="PTHR33577">
    <property type="entry name" value="STERIGMATOCYSTIN BIOSYNTHESIS PEROXIDASE STCC-RELATED"/>
    <property type="match status" value="1"/>
</dbReference>
<feature type="compositionally biased region" description="Polar residues" evidence="9">
    <location>
        <begin position="1"/>
        <end position="11"/>
    </location>
</feature>
<evidence type="ECO:0000313" key="11">
    <source>
        <dbReference type="EMBL" id="KAF7776506.1"/>
    </source>
</evidence>
<dbReference type="AlphaFoldDB" id="A0A8H7KHR3"/>
<evidence type="ECO:0000259" key="10">
    <source>
        <dbReference type="PROSITE" id="PS51405"/>
    </source>
</evidence>
<evidence type="ECO:0000256" key="4">
    <source>
        <dbReference type="ARBA" id="ARBA00022723"/>
    </source>
</evidence>
<keyword evidence="8" id="KW-0175">Coiled coil</keyword>
<dbReference type="InterPro" id="IPR000028">
    <property type="entry name" value="Chloroperoxidase"/>
</dbReference>
<proteinExistence type="inferred from homology"/>
<evidence type="ECO:0000256" key="1">
    <source>
        <dbReference type="ARBA" id="ARBA00001970"/>
    </source>
</evidence>
<evidence type="ECO:0000256" key="7">
    <source>
        <dbReference type="ARBA" id="ARBA00025795"/>
    </source>
</evidence>
<evidence type="ECO:0000256" key="2">
    <source>
        <dbReference type="ARBA" id="ARBA00022559"/>
    </source>
</evidence>
<dbReference type="GO" id="GO:0046872">
    <property type="term" value="F:metal ion binding"/>
    <property type="evidence" value="ECO:0007669"/>
    <property type="project" value="UniProtKB-KW"/>
</dbReference>
<name>A0A8H7KHR3_AGABI</name>
<keyword evidence="4" id="KW-0479">Metal-binding</keyword>
<comment type="caution">
    <text evidence="11">The sequence shown here is derived from an EMBL/GenBank/DDBJ whole genome shotgun (WGS) entry which is preliminary data.</text>
</comment>
<dbReference type="Gene3D" id="1.10.489.10">
    <property type="entry name" value="Chloroperoxidase-like"/>
    <property type="match status" value="1"/>
</dbReference>
<organism evidence="11 12">
    <name type="scientific">Agaricus bisporus var. burnettii</name>
    <dbReference type="NCBI Taxonomy" id="192524"/>
    <lineage>
        <taxon>Eukaryota</taxon>
        <taxon>Fungi</taxon>
        <taxon>Dikarya</taxon>
        <taxon>Basidiomycota</taxon>
        <taxon>Agaricomycotina</taxon>
        <taxon>Agaricomycetes</taxon>
        <taxon>Agaricomycetidae</taxon>
        <taxon>Agaricales</taxon>
        <taxon>Agaricineae</taxon>
        <taxon>Agaricaceae</taxon>
        <taxon>Agaricus</taxon>
    </lineage>
</organism>
<dbReference type="SUPFAM" id="SSF47571">
    <property type="entry name" value="Cloroperoxidase"/>
    <property type="match status" value="1"/>
</dbReference>
<dbReference type="Proteomes" id="UP000629468">
    <property type="component" value="Unassembled WGS sequence"/>
</dbReference>
<dbReference type="GO" id="GO:0004601">
    <property type="term" value="F:peroxidase activity"/>
    <property type="evidence" value="ECO:0007669"/>
    <property type="project" value="UniProtKB-KW"/>
</dbReference>